<evidence type="ECO:0000313" key="3">
    <source>
        <dbReference type="Proteomes" id="UP000770015"/>
    </source>
</evidence>
<dbReference type="EMBL" id="JAGSXJ010000005">
    <property type="protein sequence ID" value="KAH6691358.1"/>
    <property type="molecule type" value="Genomic_DNA"/>
</dbReference>
<sequence length="299" mass="33284">MFPNATTCDLYASPQLCFHVLFTFVLTVDLASENRWCKHNDAADALERRRLRAEEAASAAQAVMGPEKDKDVEDVDMNEEDAPPTPTTYKELKKSISKEAKENRFLYKTFPKIVSTAFSAGFEDNYKDPDQPKFFPLWDPEVIASLRAALDFAHSVPKNAARLQKYVLNIFEAAVQVKKENPDMFPVGQLVLPADQEAFLHLVGQTMSKEINAGSLKRVNRDLSAFCLGQIIDGVAKARRAYLDNSVPGAPEGTVKELRVLEVVDQWIGSFSTGSTFLLQDLVLKSRGLITATLRPAQE</sequence>
<protein>
    <submittedName>
        <fullName evidence="2">Uncharacterized protein</fullName>
    </submittedName>
</protein>
<comment type="caution">
    <text evidence="2">The sequence shown here is derived from an EMBL/GenBank/DDBJ whole genome shotgun (WGS) entry which is preliminary data.</text>
</comment>
<feature type="region of interest" description="Disordered" evidence="1">
    <location>
        <begin position="57"/>
        <end position="89"/>
    </location>
</feature>
<name>A0A9P8VIA4_9PEZI</name>
<dbReference type="AlphaFoldDB" id="A0A9P8VIA4"/>
<gene>
    <name evidence="2" type="ORF">F5X68DRAFT_229214</name>
</gene>
<proteinExistence type="predicted"/>
<accession>A0A9P8VIA4</accession>
<organism evidence="2 3">
    <name type="scientific">Plectosphaerella plurivora</name>
    <dbReference type="NCBI Taxonomy" id="936078"/>
    <lineage>
        <taxon>Eukaryota</taxon>
        <taxon>Fungi</taxon>
        <taxon>Dikarya</taxon>
        <taxon>Ascomycota</taxon>
        <taxon>Pezizomycotina</taxon>
        <taxon>Sordariomycetes</taxon>
        <taxon>Hypocreomycetidae</taxon>
        <taxon>Glomerellales</taxon>
        <taxon>Plectosphaerellaceae</taxon>
        <taxon>Plectosphaerella</taxon>
    </lineage>
</organism>
<evidence type="ECO:0000313" key="2">
    <source>
        <dbReference type="EMBL" id="KAH6691358.1"/>
    </source>
</evidence>
<dbReference type="Proteomes" id="UP000770015">
    <property type="component" value="Unassembled WGS sequence"/>
</dbReference>
<dbReference type="OrthoDB" id="10462897at2759"/>
<evidence type="ECO:0000256" key="1">
    <source>
        <dbReference type="SAM" id="MobiDB-lite"/>
    </source>
</evidence>
<keyword evidence="3" id="KW-1185">Reference proteome</keyword>
<reference evidence="2" key="1">
    <citation type="journal article" date="2021" name="Nat. Commun.">
        <title>Genetic determinants of endophytism in the Arabidopsis root mycobiome.</title>
        <authorList>
            <person name="Mesny F."/>
            <person name="Miyauchi S."/>
            <person name="Thiergart T."/>
            <person name="Pickel B."/>
            <person name="Atanasova L."/>
            <person name="Karlsson M."/>
            <person name="Huettel B."/>
            <person name="Barry K.W."/>
            <person name="Haridas S."/>
            <person name="Chen C."/>
            <person name="Bauer D."/>
            <person name="Andreopoulos W."/>
            <person name="Pangilinan J."/>
            <person name="LaButti K."/>
            <person name="Riley R."/>
            <person name="Lipzen A."/>
            <person name="Clum A."/>
            <person name="Drula E."/>
            <person name="Henrissat B."/>
            <person name="Kohler A."/>
            <person name="Grigoriev I.V."/>
            <person name="Martin F.M."/>
            <person name="Hacquard S."/>
        </authorList>
    </citation>
    <scope>NUCLEOTIDE SEQUENCE</scope>
    <source>
        <strain evidence="2">MPI-SDFR-AT-0117</strain>
    </source>
</reference>
<feature type="compositionally biased region" description="Acidic residues" evidence="1">
    <location>
        <begin position="72"/>
        <end position="82"/>
    </location>
</feature>